<name>A0A2N3G756_9ACTN</name>
<evidence type="ECO:0000313" key="4">
    <source>
        <dbReference type="EMBL" id="PKQ28539.1"/>
    </source>
</evidence>
<keyword evidence="1" id="KW-0547">Nucleotide-binding</keyword>
<feature type="binding site" evidence="1">
    <location>
        <position position="239"/>
    </location>
    <ligand>
        <name>Zn(2+)</name>
        <dbReference type="ChEBI" id="CHEBI:29105"/>
    </ligand>
</feature>
<accession>A0A2N3G756</accession>
<feature type="binding site" evidence="1">
    <location>
        <position position="214"/>
    </location>
    <ligand>
        <name>Zn(2+)</name>
        <dbReference type="ChEBI" id="CHEBI:29105"/>
    </ligand>
</feature>
<evidence type="ECO:0000256" key="1">
    <source>
        <dbReference type="HAMAP-Rule" id="MF_02214"/>
    </source>
</evidence>
<feature type="binding site" evidence="1">
    <location>
        <position position="236"/>
    </location>
    <ligand>
        <name>Zn(2+)</name>
        <dbReference type="ChEBI" id="CHEBI:29105"/>
    </ligand>
</feature>
<comment type="catalytic activity">
    <reaction evidence="1">
        <text>beta-D-GlcNAc-(1-&gt;4)-Mur2Ac(oyl-L-Ala-gamma-D-Glu-L-Lys-D-Ala-D-Ala)-di-trans,octa-cis-undecaprenyl diphosphate + ATP = beta-D-GlcNAc-(1-&gt;4)-Mur2Ac(oyl-L-Ala-gamma-D-O-P-Glu-L-Lys-D-Ala-D-Ala)-di-trans,octa-cis-undecaprenyl diphosphate + ADP</text>
        <dbReference type="Rhea" id="RHEA:59488"/>
        <dbReference type="ChEBI" id="CHEBI:30616"/>
        <dbReference type="ChEBI" id="CHEBI:60033"/>
        <dbReference type="ChEBI" id="CHEBI:143132"/>
        <dbReference type="ChEBI" id="CHEBI:456216"/>
    </reaction>
</comment>
<dbReference type="GO" id="GO:0016881">
    <property type="term" value="F:acid-amino acid ligase activity"/>
    <property type="evidence" value="ECO:0007669"/>
    <property type="project" value="InterPro"/>
</dbReference>
<dbReference type="GO" id="GO:0005524">
    <property type="term" value="F:ATP binding"/>
    <property type="evidence" value="ECO:0007669"/>
    <property type="project" value="UniProtKB-UniRule"/>
</dbReference>
<dbReference type="Pfam" id="PF08353">
    <property type="entry name" value="MurT_C"/>
    <property type="match status" value="1"/>
</dbReference>
<keyword evidence="1" id="KW-0436">Ligase</keyword>
<keyword evidence="1" id="KW-0067">ATP-binding</keyword>
<comment type="catalytic activity">
    <reaction evidence="1">
        <text>beta-D-GlcNAc-(1-&gt;4)-Mur2Ac(oyl-L-Ala-gamma-D-O-P-Glu-L-Lys-D-Ala-D-Ala)-di-trans,octa-cis-undecaprenyl diphosphate + NH4(+) = beta-D-GlcNAc-(1-&gt;4)-Mur2Ac(oyl-L-Ala-D-isoglutaminyl-L-Lys-D-Ala-D-Ala)-di-trans,octa-cis-undecaprenyl diphosphate + phosphate + H(+)</text>
        <dbReference type="Rhea" id="RHEA:57932"/>
        <dbReference type="ChEBI" id="CHEBI:15378"/>
        <dbReference type="ChEBI" id="CHEBI:28938"/>
        <dbReference type="ChEBI" id="CHEBI:43474"/>
        <dbReference type="ChEBI" id="CHEBI:62233"/>
        <dbReference type="ChEBI" id="CHEBI:143132"/>
    </reaction>
</comment>
<dbReference type="UniPathway" id="UPA00219"/>
<feature type="domain" description="Mur ligase central" evidence="2">
    <location>
        <begin position="57"/>
        <end position="225"/>
    </location>
</feature>
<dbReference type="AlphaFoldDB" id="A0A2N3G756"/>
<dbReference type="HAMAP" id="MF_02214">
    <property type="entry name" value="Lipid_II_synth_MurT"/>
    <property type="match status" value="1"/>
</dbReference>
<feature type="active site" evidence="1">
    <location>
        <position position="368"/>
    </location>
</feature>
<dbReference type="GO" id="GO:0071555">
    <property type="term" value="P:cell wall organization"/>
    <property type="evidence" value="ECO:0007669"/>
    <property type="project" value="UniProtKB-KW"/>
</dbReference>
<dbReference type="EC" id="6.3.5.13" evidence="1"/>
<keyword evidence="1" id="KW-0961">Cell wall biogenesis/degradation</keyword>
<dbReference type="Proteomes" id="UP000233654">
    <property type="component" value="Unassembled WGS sequence"/>
</dbReference>
<dbReference type="PANTHER" id="PTHR23135">
    <property type="entry name" value="MUR LIGASE FAMILY MEMBER"/>
    <property type="match status" value="1"/>
</dbReference>
<gene>
    <name evidence="1" type="primary">murT</name>
    <name evidence="4" type="ORF">CVT63_02360</name>
</gene>
<dbReference type="GO" id="GO:0008360">
    <property type="term" value="P:regulation of cell shape"/>
    <property type="evidence" value="ECO:0007669"/>
    <property type="project" value="UniProtKB-KW"/>
</dbReference>
<comment type="pathway">
    <text evidence="1">Cell wall biogenesis; peptidoglycan biosynthesis.</text>
</comment>
<comment type="subunit">
    <text evidence="1">Forms a heterodimer with GatD.</text>
</comment>
<keyword evidence="1" id="KW-0133">Cell shape</keyword>
<dbReference type="InterPro" id="IPR013221">
    <property type="entry name" value="Mur_ligase_cen"/>
</dbReference>
<comment type="function">
    <text evidence="1">The lipid II isoglutaminyl synthase complex catalyzes the formation of alpha-D-isoglutamine in the cell wall lipid II stem peptide. The MurT subunit catalyzes the ATP-dependent amidation of D-glutamate residue of lipid II, converting it to an isoglutamine residue.</text>
</comment>
<evidence type="ECO:0000259" key="3">
    <source>
        <dbReference type="Pfam" id="PF08353"/>
    </source>
</evidence>
<dbReference type="InterPro" id="IPR043703">
    <property type="entry name" value="Lipid_II_synth_MurT"/>
</dbReference>
<dbReference type="Pfam" id="PF08245">
    <property type="entry name" value="Mur_ligase_M"/>
    <property type="match status" value="1"/>
</dbReference>
<protein>
    <recommendedName>
        <fullName evidence="1">Lipid II isoglutaminyl synthase (glutamine-hydrolyzing) subunit MurT</fullName>
        <ecNumber evidence="1">6.3.5.13</ecNumber>
    </recommendedName>
</protein>
<dbReference type="PANTHER" id="PTHR23135:SF7">
    <property type="entry name" value="LIPID II ISOGLUTAMINYL SYNTHASE (GLUTAMINE-HYDROLYZING) SUBUNIT MURT"/>
    <property type="match status" value="1"/>
</dbReference>
<dbReference type="InterPro" id="IPR013564">
    <property type="entry name" value="MurT_C"/>
</dbReference>
<comment type="catalytic activity">
    <reaction evidence="1">
        <text>beta-D-GlcNAc-(1-&gt;4)-Mur2Ac(oyl-L-Ala-gamma-D-Glu-L-Lys-D-Ala-D-Ala)-di-trans,octa-cis-undecaprenyl diphosphate + L-glutamine + ATP + H2O = beta-D-GlcNAc-(1-&gt;4)-Mur2Ac(oyl-L-Ala-D-isoglutaminyl-L-Lys-D-Ala-D-Ala)-di-trans,octa-cis-undecaprenyl diphosphate + L-glutamate + ADP + phosphate + H(+)</text>
        <dbReference type="Rhea" id="RHEA:57928"/>
        <dbReference type="ChEBI" id="CHEBI:15377"/>
        <dbReference type="ChEBI" id="CHEBI:15378"/>
        <dbReference type="ChEBI" id="CHEBI:29985"/>
        <dbReference type="ChEBI" id="CHEBI:30616"/>
        <dbReference type="ChEBI" id="CHEBI:43474"/>
        <dbReference type="ChEBI" id="CHEBI:58359"/>
        <dbReference type="ChEBI" id="CHEBI:60033"/>
        <dbReference type="ChEBI" id="CHEBI:62233"/>
        <dbReference type="ChEBI" id="CHEBI:456216"/>
        <dbReference type="EC" id="6.3.5.13"/>
    </reaction>
</comment>
<organism evidence="4 5">
    <name type="scientific">Candidatus Anoxymicrobium japonicum</name>
    <dbReference type="NCBI Taxonomy" id="2013648"/>
    <lineage>
        <taxon>Bacteria</taxon>
        <taxon>Bacillati</taxon>
        <taxon>Actinomycetota</taxon>
        <taxon>Candidatus Geothermincolia</taxon>
        <taxon>Candidatus Geothermincolales</taxon>
        <taxon>Candidatus Anoxymicrobiaceae</taxon>
        <taxon>Candidatus Anoxymicrobium</taxon>
    </lineage>
</organism>
<dbReference type="SUPFAM" id="SSF53623">
    <property type="entry name" value="MurD-like peptide ligases, catalytic domain"/>
    <property type="match status" value="1"/>
</dbReference>
<reference evidence="4 5" key="1">
    <citation type="journal article" date="2017" name="ISME J.">
        <title>Potential for microbial H2 and metal transformations associated with novel bacteria and archaea in deep terrestrial subsurface sediments.</title>
        <authorList>
            <person name="Hernsdorf A.W."/>
            <person name="Amano Y."/>
            <person name="Miyakawa K."/>
            <person name="Ise K."/>
            <person name="Suzuki Y."/>
            <person name="Anantharaman K."/>
            <person name="Probst A."/>
            <person name="Burstein D."/>
            <person name="Thomas B.C."/>
            <person name="Banfield J.F."/>
        </authorList>
    </citation>
    <scope>NUCLEOTIDE SEQUENCE [LARGE SCALE GENOMIC DNA]</scope>
    <source>
        <strain evidence="4">HGW-Actinobacteria-3</strain>
    </source>
</reference>
<dbReference type="GO" id="GO:0009252">
    <property type="term" value="P:peptidoglycan biosynthetic process"/>
    <property type="evidence" value="ECO:0007669"/>
    <property type="project" value="UniProtKB-UniRule"/>
</dbReference>
<dbReference type="EMBL" id="PHEX01000013">
    <property type="protein sequence ID" value="PKQ28539.1"/>
    <property type="molecule type" value="Genomic_DNA"/>
</dbReference>
<keyword evidence="1" id="KW-0862">Zinc</keyword>
<keyword evidence="1" id="KW-0573">Peptidoglycan synthesis</keyword>
<feature type="binding site" evidence="1">
    <location>
        <position position="217"/>
    </location>
    <ligand>
        <name>Zn(2+)</name>
        <dbReference type="ChEBI" id="CHEBI:29105"/>
    </ligand>
</feature>
<dbReference type="InterPro" id="IPR036565">
    <property type="entry name" value="Mur-like_cat_sf"/>
</dbReference>
<proteinExistence type="inferred from homology"/>
<comment type="similarity">
    <text evidence="1">Belongs to the MurCDEF family. MurT subfamily.</text>
</comment>
<evidence type="ECO:0000259" key="2">
    <source>
        <dbReference type="Pfam" id="PF08245"/>
    </source>
</evidence>
<dbReference type="GO" id="GO:0140282">
    <property type="term" value="F:carbon-nitrogen ligase activity on lipid II"/>
    <property type="evidence" value="ECO:0007669"/>
    <property type="project" value="UniProtKB-UniRule"/>
</dbReference>
<dbReference type="Gene3D" id="3.40.1190.10">
    <property type="entry name" value="Mur-like, catalytic domain"/>
    <property type="match status" value="1"/>
</dbReference>
<feature type="domain" description="Lipid II isoglutaminyl synthase (glutamine-hydrolyzing) subunit MurT C-terminal" evidence="3">
    <location>
        <begin position="332"/>
        <end position="443"/>
    </location>
</feature>
<dbReference type="GO" id="GO:0008270">
    <property type="term" value="F:zinc ion binding"/>
    <property type="evidence" value="ECO:0007669"/>
    <property type="project" value="UniProtKB-UniRule"/>
</dbReference>
<comment type="caution">
    <text evidence="4">The sequence shown here is derived from an EMBL/GenBank/DDBJ whole genome shotgun (WGS) entry which is preliminary data.</text>
</comment>
<keyword evidence="1" id="KW-0479">Metal-binding</keyword>
<evidence type="ECO:0000313" key="5">
    <source>
        <dbReference type="Proteomes" id="UP000233654"/>
    </source>
</evidence>
<sequence>MHPGTKTSLVLGKSVARASRALKLGGGSTFPGRAARWVYPQFISMMVKRLPLGCALITGTNGKTTTSTLLASMLDRAGMTPVHNHTGANLLTGIASALVNESDTSGNMAGRIGLFEVDEAVLPAAITEASPRLVLVNNLFRDQLDRYGELDTLAAKMKKAIEDLDPNSTVALNADDPLVASIGCGLEQEVIYYGINDRRYASDETQHAADSKHCASCGGRLDYDYYLFGHLGGYRCPECGFERPETTVSATEVEMLGMKGTRCVLRFAGGGAELHIPLPGLYNVYNVLAALAAALALGVEPDVALGAIEDFSAAFGRVERISASGREVFMILAKNPAGFNEVIRTLTREPGGKSVMLALNDNIADGRDVSWIWDVDFEMFRDRLDNVVCSGIRAWDMALRLKYAGLDGVSPATEPNLEKAFDLALESVAPGETLYVIPTYTAMLELRGAFVRRGLVTPFWKNRQQ</sequence>